<evidence type="ECO:0000313" key="3">
    <source>
        <dbReference type="Proteomes" id="UP000474296"/>
    </source>
</evidence>
<gene>
    <name evidence="2" type="ORF">GWK10_02045</name>
</gene>
<organism evidence="2 3">
    <name type="scientific">Spongiivirga citrea</name>
    <dbReference type="NCBI Taxonomy" id="1481457"/>
    <lineage>
        <taxon>Bacteria</taxon>
        <taxon>Pseudomonadati</taxon>
        <taxon>Bacteroidota</taxon>
        <taxon>Flavobacteriia</taxon>
        <taxon>Flavobacteriales</taxon>
        <taxon>Flavobacteriaceae</taxon>
        <taxon>Spongiivirga</taxon>
    </lineage>
</organism>
<accession>A0A6M0CJ66</accession>
<dbReference type="RefSeq" id="WP_164029230.1">
    <property type="nucleotide sequence ID" value="NZ_JAABOQ010000001.1"/>
</dbReference>
<protein>
    <submittedName>
        <fullName evidence="2">Uncharacterized protein</fullName>
    </submittedName>
</protein>
<keyword evidence="1" id="KW-1133">Transmembrane helix</keyword>
<dbReference type="AlphaFoldDB" id="A0A6M0CJ66"/>
<feature type="transmembrane region" description="Helical" evidence="1">
    <location>
        <begin position="211"/>
        <end position="232"/>
    </location>
</feature>
<keyword evidence="3" id="KW-1185">Reference proteome</keyword>
<dbReference type="EMBL" id="JAABOQ010000001">
    <property type="protein sequence ID" value="NER15969.1"/>
    <property type="molecule type" value="Genomic_DNA"/>
</dbReference>
<reference evidence="2 3" key="1">
    <citation type="submission" date="2020-01" db="EMBL/GenBank/DDBJ databases">
        <title>Spongiivirga citrea KCTC 32990T.</title>
        <authorList>
            <person name="Wang G."/>
        </authorList>
    </citation>
    <scope>NUCLEOTIDE SEQUENCE [LARGE SCALE GENOMIC DNA]</scope>
    <source>
        <strain evidence="2 3">KCTC 32990</strain>
    </source>
</reference>
<feature type="transmembrane region" description="Helical" evidence="1">
    <location>
        <begin position="176"/>
        <end position="199"/>
    </location>
</feature>
<evidence type="ECO:0000313" key="2">
    <source>
        <dbReference type="EMBL" id="NER15969.1"/>
    </source>
</evidence>
<evidence type="ECO:0000256" key="1">
    <source>
        <dbReference type="SAM" id="Phobius"/>
    </source>
</evidence>
<feature type="transmembrane region" description="Helical" evidence="1">
    <location>
        <begin position="244"/>
        <end position="263"/>
    </location>
</feature>
<comment type="caution">
    <text evidence="2">The sequence shown here is derived from an EMBL/GenBank/DDBJ whole genome shotgun (WGS) entry which is preliminary data.</text>
</comment>
<keyword evidence="1" id="KW-0472">Membrane</keyword>
<dbReference type="Proteomes" id="UP000474296">
    <property type="component" value="Unassembled WGS sequence"/>
</dbReference>
<feature type="transmembrane region" description="Helical" evidence="1">
    <location>
        <begin position="21"/>
        <end position="40"/>
    </location>
</feature>
<feature type="transmembrane region" description="Helical" evidence="1">
    <location>
        <begin position="60"/>
        <end position="82"/>
    </location>
</feature>
<keyword evidence="1" id="KW-0812">Transmembrane</keyword>
<name>A0A6M0CJ66_9FLAO</name>
<proteinExistence type="predicted"/>
<sequence>MSTDYTKTSFKKLLEKLQEESWQLELIISGFAIFGLFTALDPIGIAATEARNVENPAGYITLNIALISCFILLFNLLLHVILRGLWIGALGLRYVSGDIDYEALNYSPKFTKYLQKKIGSFDRYIGTLENYCSVIFAISFLLIFYVFSFTLIILCIFLVANYIISSDDLPGYISNGLGIPLLLFIVFGMLLTFFDFITQGWLKKKQWISKIYFPVYWVFSFITLSFLYRPLVYNFLDHKFGKRLSFILVPLYIIILFASSLYFKNSNYFETSDVSNSIYANNRNYENLLEDKDDVFINRAAIPSKVITKPYLQVFIVYDDGLEDAVFDFNQGIEPEEDDRGLHFDLQFNNGNNTPRRNRDSIKLEYLKTFNEIVTIKIDTVKYKSDFILAQSRKDELGFETFVNLKGLEEGKHYLDVQRKRIWRKDTSDWRIARIPFWYYKGQ</sequence>
<feature type="transmembrane region" description="Helical" evidence="1">
    <location>
        <begin position="131"/>
        <end position="164"/>
    </location>
</feature>